<gene>
    <name evidence="3" type="ORF">RDB_LOCUS82327</name>
</gene>
<dbReference type="SUPFAM" id="SSF55811">
    <property type="entry name" value="Nudix"/>
    <property type="match status" value="1"/>
</dbReference>
<comment type="caution">
    <text evidence="3">The sequence shown here is derived from an EMBL/GenBank/DDBJ whole genome shotgun (WGS) entry which is preliminary data.</text>
</comment>
<evidence type="ECO:0000256" key="1">
    <source>
        <dbReference type="ARBA" id="ARBA00022801"/>
    </source>
</evidence>
<dbReference type="InterPro" id="IPR020084">
    <property type="entry name" value="NUDIX_hydrolase_CS"/>
</dbReference>
<dbReference type="InterPro" id="IPR015797">
    <property type="entry name" value="NUDIX_hydrolase-like_dom_sf"/>
</dbReference>
<evidence type="ECO:0000313" key="3">
    <source>
        <dbReference type="EMBL" id="CAE7146225.1"/>
    </source>
</evidence>
<dbReference type="GO" id="GO:0006754">
    <property type="term" value="P:ATP biosynthetic process"/>
    <property type="evidence" value="ECO:0007669"/>
    <property type="project" value="TreeGrafter"/>
</dbReference>
<feature type="domain" description="Nudix hydrolase" evidence="2">
    <location>
        <begin position="15"/>
        <end position="175"/>
    </location>
</feature>
<dbReference type="InterPro" id="IPR000086">
    <property type="entry name" value="NUDIX_hydrolase_dom"/>
</dbReference>
<dbReference type="Proteomes" id="UP000663827">
    <property type="component" value="Unassembled WGS sequence"/>
</dbReference>
<evidence type="ECO:0000313" key="4">
    <source>
        <dbReference type="Proteomes" id="UP000663827"/>
    </source>
</evidence>
<dbReference type="PROSITE" id="PS00893">
    <property type="entry name" value="NUDIX_BOX"/>
    <property type="match status" value="1"/>
</dbReference>
<dbReference type="AlphaFoldDB" id="A0A8H3HPA7"/>
<dbReference type="PANTHER" id="PTHR21340">
    <property type="entry name" value="DIADENOSINE 5,5-P1,P4-TETRAPHOSPHATE PYROPHOSPHOHYDROLASE MUTT"/>
    <property type="match status" value="1"/>
</dbReference>
<organism evidence="3 4">
    <name type="scientific">Rhizoctonia solani</name>
    <dbReference type="NCBI Taxonomy" id="456999"/>
    <lineage>
        <taxon>Eukaryota</taxon>
        <taxon>Fungi</taxon>
        <taxon>Dikarya</taxon>
        <taxon>Basidiomycota</taxon>
        <taxon>Agaricomycotina</taxon>
        <taxon>Agaricomycetes</taxon>
        <taxon>Cantharellales</taxon>
        <taxon>Ceratobasidiaceae</taxon>
        <taxon>Rhizoctonia</taxon>
    </lineage>
</organism>
<dbReference type="Gene3D" id="3.90.79.10">
    <property type="entry name" value="Nucleoside Triphosphate Pyrophosphohydrolase"/>
    <property type="match status" value="1"/>
</dbReference>
<reference evidence="3" key="1">
    <citation type="submission" date="2021-01" db="EMBL/GenBank/DDBJ databases">
        <authorList>
            <person name="Kaushik A."/>
        </authorList>
    </citation>
    <scope>NUCLEOTIDE SEQUENCE</scope>
    <source>
        <strain evidence="3">AG5</strain>
    </source>
</reference>
<dbReference type="GO" id="GO:0004081">
    <property type="term" value="F:bis(5'-nucleosyl)-tetraphosphatase (asymmetrical) activity"/>
    <property type="evidence" value="ECO:0007669"/>
    <property type="project" value="TreeGrafter"/>
</dbReference>
<name>A0A8H3HPA7_9AGAM</name>
<sequence>MAASSNPTEVLMSDEFVTCAGCVLLRRFPTLQVCILYHRKEDRYILPKGRKDRGESIEEAALRETYEETGHRCSFLPLNMTTRSQLSSVFVKDQPTYAPGAVEPIAVFLRRVADRDLKLIFWFVAEVDETRPYERGTQTGSEDYETRFVPADEVLDVLTYACDREVVAKALELYRQTYPAN</sequence>
<dbReference type="InterPro" id="IPR051325">
    <property type="entry name" value="Nudix_hydrolase_domain"/>
</dbReference>
<dbReference type="PANTHER" id="PTHR21340:SF0">
    <property type="entry name" value="BIS(5'-NUCLEOSYL)-TETRAPHOSPHATASE [ASYMMETRICAL]"/>
    <property type="match status" value="1"/>
</dbReference>
<dbReference type="PROSITE" id="PS51462">
    <property type="entry name" value="NUDIX"/>
    <property type="match status" value="1"/>
</dbReference>
<accession>A0A8H3HPA7</accession>
<dbReference type="EMBL" id="CAJNJQ010001678">
    <property type="protein sequence ID" value="CAE7146225.1"/>
    <property type="molecule type" value="Genomic_DNA"/>
</dbReference>
<evidence type="ECO:0000259" key="2">
    <source>
        <dbReference type="PROSITE" id="PS51462"/>
    </source>
</evidence>
<proteinExistence type="predicted"/>
<keyword evidence="1" id="KW-0378">Hydrolase</keyword>
<protein>
    <recommendedName>
        <fullName evidence="2">Nudix hydrolase domain-containing protein</fullName>
    </recommendedName>
</protein>
<dbReference type="GO" id="GO:0006167">
    <property type="term" value="P:AMP biosynthetic process"/>
    <property type="evidence" value="ECO:0007669"/>
    <property type="project" value="TreeGrafter"/>
</dbReference>
<dbReference type="Pfam" id="PF00293">
    <property type="entry name" value="NUDIX"/>
    <property type="match status" value="1"/>
</dbReference>